<comment type="caution">
    <text evidence="2">The sequence shown here is derived from an EMBL/GenBank/DDBJ whole genome shotgun (WGS) entry which is preliminary data.</text>
</comment>
<dbReference type="Proteomes" id="UP000779574">
    <property type="component" value="Unassembled WGS sequence"/>
</dbReference>
<feature type="region of interest" description="Disordered" evidence="1">
    <location>
        <begin position="318"/>
        <end position="365"/>
    </location>
</feature>
<reference evidence="2" key="2">
    <citation type="submission" date="2021-08" db="EMBL/GenBank/DDBJ databases">
        <authorList>
            <person name="Gostincar C."/>
            <person name="Sun X."/>
            <person name="Song Z."/>
            <person name="Gunde-Cimerman N."/>
        </authorList>
    </citation>
    <scope>NUCLEOTIDE SEQUENCE</scope>
    <source>
        <strain evidence="2">EXF-9911</strain>
    </source>
</reference>
<protein>
    <submittedName>
        <fullName evidence="2">Uncharacterized protein</fullName>
    </submittedName>
</protein>
<feature type="region of interest" description="Disordered" evidence="1">
    <location>
        <begin position="38"/>
        <end position="69"/>
    </location>
</feature>
<name>A0A9P8JFK2_AURME</name>
<feature type="compositionally biased region" description="Low complexity" evidence="1">
    <location>
        <begin position="320"/>
        <end position="340"/>
    </location>
</feature>
<dbReference type="OrthoDB" id="3937661at2759"/>
<evidence type="ECO:0000256" key="1">
    <source>
        <dbReference type="SAM" id="MobiDB-lite"/>
    </source>
</evidence>
<sequence>MGLASLKRHLSRALSHHDVETSGSDSANLTNTAQVDEQLPGHHRSSPKASIYQHSPAHSGNTVHNPEHAPTDLTADVMVHVMTVGDSVITIETQREDEQLEQPAPKRRKRGLGIRRVKTAPPVNQTIPLHGSITTIESVPNSNRLRAWSYPMANWKKFSLVQRMRRGTDLKEARKEARRGKASCELNPESRSSNDVDGAQNSAHEPYPLMSGARQESSSQTNLATDEIGISPRTSVDLGNRPRACTRPNGSPIKPSTNSSSPDEDQAKRKDSHFHGVAQTKEQDSAEMEANTREPTPDERPRKSSAFLLHAIDWIRQHRPSPVRSSSASSSSSTSPLSSPVIQPARPVRRAQEMHTTQAQPAVSRPSKAFSCDELYIGSHLNLPPGFEVPAEGQAGPADWLHRGWEEHYRRSAESAHRACHPWVFARNEDLQRYPVVSACQDGSQCIQTQRVKSIPYPPECLTQAWDFAVDRKGKGRRCEGDVGQDGRRRHDIREYTGAGHQRQRRRNSKGACVTTLTLGECNFTRELGQSVA</sequence>
<dbReference type="AlphaFoldDB" id="A0A9P8JFK2"/>
<feature type="compositionally biased region" description="Polar residues" evidence="1">
    <location>
        <begin position="189"/>
        <end position="203"/>
    </location>
</feature>
<dbReference type="EMBL" id="JAHFXF010000022">
    <property type="protein sequence ID" value="KAG9700080.1"/>
    <property type="molecule type" value="Genomic_DNA"/>
</dbReference>
<evidence type="ECO:0000313" key="3">
    <source>
        <dbReference type="Proteomes" id="UP000779574"/>
    </source>
</evidence>
<proteinExistence type="predicted"/>
<feature type="region of interest" description="Disordered" evidence="1">
    <location>
        <begin position="169"/>
        <end position="303"/>
    </location>
</feature>
<feature type="compositionally biased region" description="Polar residues" evidence="1">
    <location>
        <begin position="52"/>
        <end position="64"/>
    </location>
</feature>
<organism evidence="2 3">
    <name type="scientific">Aureobasidium melanogenum</name>
    <name type="common">Aureobasidium pullulans var. melanogenum</name>
    <dbReference type="NCBI Taxonomy" id="46634"/>
    <lineage>
        <taxon>Eukaryota</taxon>
        <taxon>Fungi</taxon>
        <taxon>Dikarya</taxon>
        <taxon>Ascomycota</taxon>
        <taxon>Pezizomycotina</taxon>
        <taxon>Dothideomycetes</taxon>
        <taxon>Dothideomycetidae</taxon>
        <taxon>Dothideales</taxon>
        <taxon>Saccotheciaceae</taxon>
        <taxon>Aureobasidium</taxon>
    </lineage>
</organism>
<accession>A0A9P8JFK2</accession>
<evidence type="ECO:0000313" key="2">
    <source>
        <dbReference type="EMBL" id="KAG9700080.1"/>
    </source>
</evidence>
<feature type="non-terminal residue" evidence="2">
    <location>
        <position position="533"/>
    </location>
</feature>
<reference evidence="2" key="1">
    <citation type="journal article" date="2021" name="J Fungi (Basel)">
        <title>Virulence traits and population genomics of the black yeast Aureobasidium melanogenum.</title>
        <authorList>
            <person name="Cernosa A."/>
            <person name="Sun X."/>
            <person name="Gostincar C."/>
            <person name="Fang C."/>
            <person name="Gunde-Cimerman N."/>
            <person name="Song Z."/>
        </authorList>
    </citation>
    <scope>NUCLEOTIDE SEQUENCE</scope>
    <source>
        <strain evidence="2">EXF-9911</strain>
    </source>
</reference>
<feature type="compositionally biased region" description="Polar residues" evidence="1">
    <location>
        <begin position="214"/>
        <end position="224"/>
    </location>
</feature>
<gene>
    <name evidence="2" type="ORF">KCU76_g1033</name>
</gene>
<feature type="compositionally biased region" description="Basic and acidic residues" evidence="1">
    <location>
        <begin position="290"/>
        <end position="302"/>
    </location>
</feature>